<proteinExistence type="predicted"/>
<gene>
    <name evidence="1" type="ORF">BGZ70_008884</name>
</gene>
<accession>A0A9P6J4M7</accession>
<dbReference type="AlphaFoldDB" id="A0A9P6J4M7"/>
<evidence type="ECO:0000313" key="1">
    <source>
        <dbReference type="EMBL" id="KAF9959329.1"/>
    </source>
</evidence>
<organism evidence="1 2">
    <name type="scientific">Mortierella alpina</name>
    <name type="common">Oleaginous fungus</name>
    <name type="synonym">Mortierella renispora</name>
    <dbReference type="NCBI Taxonomy" id="64518"/>
    <lineage>
        <taxon>Eukaryota</taxon>
        <taxon>Fungi</taxon>
        <taxon>Fungi incertae sedis</taxon>
        <taxon>Mucoromycota</taxon>
        <taxon>Mortierellomycotina</taxon>
        <taxon>Mortierellomycetes</taxon>
        <taxon>Mortierellales</taxon>
        <taxon>Mortierellaceae</taxon>
        <taxon>Mortierella</taxon>
    </lineage>
</organism>
<evidence type="ECO:0000313" key="2">
    <source>
        <dbReference type="Proteomes" id="UP000738359"/>
    </source>
</evidence>
<name>A0A9P6J4M7_MORAP</name>
<comment type="caution">
    <text evidence="1">The sequence shown here is derived from an EMBL/GenBank/DDBJ whole genome shotgun (WGS) entry which is preliminary data.</text>
</comment>
<dbReference type="EMBL" id="JAAAHY010000677">
    <property type="protein sequence ID" value="KAF9959329.1"/>
    <property type="molecule type" value="Genomic_DNA"/>
</dbReference>
<dbReference type="Proteomes" id="UP000738359">
    <property type="component" value="Unassembled WGS sequence"/>
</dbReference>
<protein>
    <submittedName>
        <fullName evidence="1">Uncharacterized protein</fullName>
    </submittedName>
</protein>
<keyword evidence="2" id="KW-1185">Reference proteome</keyword>
<feature type="non-terminal residue" evidence="1">
    <location>
        <position position="1"/>
    </location>
</feature>
<dbReference type="OrthoDB" id="2426854at2759"/>
<sequence>EVKVDAESHIQMCGGRVLSALITKDIPEEAILGGYGYDSPTAGFAPQLELVSLRKDVKE</sequence>
<reference evidence="1" key="1">
    <citation type="journal article" date="2020" name="Fungal Divers.">
        <title>Resolving the Mortierellaceae phylogeny through synthesis of multi-gene phylogenetics and phylogenomics.</title>
        <authorList>
            <person name="Vandepol N."/>
            <person name="Liber J."/>
            <person name="Desiro A."/>
            <person name="Na H."/>
            <person name="Kennedy M."/>
            <person name="Barry K."/>
            <person name="Grigoriev I.V."/>
            <person name="Miller A.N."/>
            <person name="O'Donnell K."/>
            <person name="Stajich J.E."/>
            <person name="Bonito G."/>
        </authorList>
    </citation>
    <scope>NUCLEOTIDE SEQUENCE</scope>
    <source>
        <strain evidence="1">CK1249</strain>
    </source>
</reference>